<dbReference type="InterPro" id="IPR002466">
    <property type="entry name" value="A_deamin"/>
</dbReference>
<proteinExistence type="predicted"/>
<dbReference type="GO" id="GO:0006396">
    <property type="term" value="P:RNA processing"/>
    <property type="evidence" value="ECO:0007669"/>
    <property type="project" value="InterPro"/>
</dbReference>
<organism evidence="3 4">
    <name type="scientific">Acrobeloides nanus</name>
    <dbReference type="NCBI Taxonomy" id="290746"/>
    <lineage>
        <taxon>Eukaryota</taxon>
        <taxon>Metazoa</taxon>
        <taxon>Ecdysozoa</taxon>
        <taxon>Nematoda</taxon>
        <taxon>Chromadorea</taxon>
        <taxon>Rhabditida</taxon>
        <taxon>Tylenchina</taxon>
        <taxon>Cephalobomorpha</taxon>
        <taxon>Cephaloboidea</taxon>
        <taxon>Cephalobidae</taxon>
        <taxon>Acrobeloides</taxon>
    </lineage>
</organism>
<dbReference type="GO" id="GO:0005737">
    <property type="term" value="C:cytoplasm"/>
    <property type="evidence" value="ECO:0007669"/>
    <property type="project" value="TreeGrafter"/>
</dbReference>
<dbReference type="WBParaSite" id="ACRNAN_Path_1129.g4369.t1">
    <property type="protein sequence ID" value="ACRNAN_Path_1129.g4369.t1"/>
    <property type="gene ID" value="ACRNAN_Path_1129.g4369"/>
</dbReference>
<evidence type="ECO:0000313" key="3">
    <source>
        <dbReference type="Proteomes" id="UP000887540"/>
    </source>
</evidence>
<name>A0A914BW36_9BILA</name>
<feature type="domain" description="A to I editase" evidence="2">
    <location>
        <begin position="322"/>
        <end position="728"/>
    </location>
</feature>
<dbReference type="Proteomes" id="UP000887540">
    <property type="component" value="Unplaced"/>
</dbReference>
<feature type="region of interest" description="Disordered" evidence="1">
    <location>
        <begin position="573"/>
        <end position="594"/>
    </location>
</feature>
<dbReference type="GO" id="GO:0003725">
    <property type="term" value="F:double-stranded RNA binding"/>
    <property type="evidence" value="ECO:0007669"/>
    <property type="project" value="TreeGrafter"/>
</dbReference>
<dbReference type="PANTHER" id="PTHR10910:SF62">
    <property type="entry name" value="AT07585P-RELATED"/>
    <property type="match status" value="1"/>
</dbReference>
<dbReference type="SMART" id="SM00552">
    <property type="entry name" value="ADEAMc"/>
    <property type="match status" value="1"/>
</dbReference>
<protein>
    <submittedName>
        <fullName evidence="4">A to I editase domain-containing protein</fullName>
    </submittedName>
</protein>
<dbReference type="AlphaFoldDB" id="A0A914BW36"/>
<evidence type="ECO:0000259" key="2">
    <source>
        <dbReference type="PROSITE" id="PS50141"/>
    </source>
</evidence>
<feature type="region of interest" description="Disordered" evidence="1">
    <location>
        <begin position="132"/>
        <end position="157"/>
    </location>
</feature>
<dbReference type="GO" id="GO:0005730">
    <property type="term" value="C:nucleolus"/>
    <property type="evidence" value="ECO:0007669"/>
    <property type="project" value="TreeGrafter"/>
</dbReference>
<dbReference type="PANTHER" id="PTHR10910">
    <property type="entry name" value="EUKARYOTE SPECIFIC DSRNA BINDING PROTEIN"/>
    <property type="match status" value="1"/>
</dbReference>
<dbReference type="SUPFAM" id="SSF54768">
    <property type="entry name" value="dsRNA-binding domain-like"/>
    <property type="match status" value="2"/>
</dbReference>
<dbReference type="GO" id="GO:0006382">
    <property type="term" value="P:adenosine to inosine editing"/>
    <property type="evidence" value="ECO:0007669"/>
    <property type="project" value="TreeGrafter"/>
</dbReference>
<sequence>MEESTNDAQHQVFANQLAPMIADGSLFQVQHTPHPQLAQHLIDTGLPVLMALNAYAMQNKTKFPAFYEFTLAPEQVPQGSKSKYIYFAVMEGESFYGPLSISKKAAKSACAEKILEHLWDTGKLQPILIRRKRKAPSASEHMEVTPTKKAQKPLSALDVKERREEDEVFEHAFAKDNPEKLEVKTIFYVLKQAAGPLLAVHEYCRKNGMDLPTEQVEETADKNYTVTMQHAQLGNFTGLPNPTKKLARLSCARVFLNRLILTGKLDLPDPEPIFGPIPIGKDSPINDVFRQKVYDAFEEQRVKTPLLRYADKSLSACYMVDSVNNQTTLISWATGKNLNTRVNTSGTVVNELFSETLSRRGLLRFLYHQLQVYAQDPSKSIFEVKFEGGSKKLTISSQYSFHFFMDNAPNGDAWHYKLSEQSQEEFSDYTKVKPGKGVLCVKSKVGQGAIPVKSIRWDREQDRLFMSASDKILKWNVLGLQGALLGYFLDPIYLSSLIVEYRYDANSLARAVAGRIMFMEPSHPYKINQPYLSTVFWNAKINYRSARAVAGRIMFMEPSHPYKINQPYLSTCNTTKPPPPKPEETPETKTGTMETEVNPEVAAQIAAEKKKKKLEKLKNRPKEERDKIIFERSLLSVNWNAADNEVEILVPRTGKTYFGGESRLSKRSMFKQFYDASRVFGFQVPLSSYIDTKLGNQPYREALEGLKTALAYSEKGGWRKRAPHEGAFVLF</sequence>
<dbReference type="GO" id="GO:0008251">
    <property type="term" value="F:tRNA-specific adenosine deaminase activity"/>
    <property type="evidence" value="ECO:0007669"/>
    <property type="project" value="TreeGrafter"/>
</dbReference>
<dbReference type="PROSITE" id="PS50141">
    <property type="entry name" value="A_DEAMIN_EDITASE"/>
    <property type="match status" value="1"/>
</dbReference>
<accession>A0A914BW36</accession>
<keyword evidence="3" id="KW-1185">Reference proteome</keyword>
<reference evidence="4" key="1">
    <citation type="submission" date="2022-11" db="UniProtKB">
        <authorList>
            <consortium name="WormBaseParasite"/>
        </authorList>
    </citation>
    <scope>IDENTIFICATION</scope>
</reference>
<dbReference type="GO" id="GO:0003726">
    <property type="term" value="F:double-stranded RNA adenosine deaminase activity"/>
    <property type="evidence" value="ECO:0007669"/>
    <property type="project" value="TreeGrafter"/>
</dbReference>
<dbReference type="Pfam" id="PF02137">
    <property type="entry name" value="A_deamin"/>
    <property type="match status" value="1"/>
</dbReference>
<evidence type="ECO:0000256" key="1">
    <source>
        <dbReference type="SAM" id="MobiDB-lite"/>
    </source>
</evidence>
<evidence type="ECO:0000313" key="4">
    <source>
        <dbReference type="WBParaSite" id="ACRNAN_Path_1129.g4369.t1"/>
    </source>
</evidence>
<dbReference type="CDD" id="cd00048">
    <property type="entry name" value="DSRM_SF"/>
    <property type="match status" value="1"/>
</dbReference>